<dbReference type="RefSeq" id="WP_187748475.1">
    <property type="nucleotide sequence ID" value="NZ_CP060828.1"/>
</dbReference>
<evidence type="ECO:0000313" key="3">
    <source>
        <dbReference type="Proteomes" id="UP000516052"/>
    </source>
</evidence>
<proteinExistence type="predicted"/>
<feature type="domain" description="DUF397" evidence="1">
    <location>
        <begin position="7"/>
        <end position="23"/>
    </location>
</feature>
<organism evidence="2 3">
    <name type="scientific">Streptomyces roseirectus</name>
    <dbReference type="NCBI Taxonomy" id="2768066"/>
    <lineage>
        <taxon>Bacteria</taxon>
        <taxon>Bacillati</taxon>
        <taxon>Actinomycetota</taxon>
        <taxon>Actinomycetes</taxon>
        <taxon>Kitasatosporales</taxon>
        <taxon>Streptomycetaceae</taxon>
        <taxon>Streptomyces</taxon>
    </lineage>
</organism>
<dbReference type="Proteomes" id="UP000516052">
    <property type="component" value="Chromosome"/>
</dbReference>
<reference evidence="2 3" key="1">
    <citation type="submission" date="2020-08" db="EMBL/GenBank/DDBJ databases">
        <title>A novel species.</title>
        <authorList>
            <person name="Gao J."/>
        </authorList>
    </citation>
    <scope>NUCLEOTIDE SEQUENCE [LARGE SCALE GENOMIC DNA]</scope>
    <source>
        <strain evidence="2 3">CRXT-G-22</strain>
    </source>
</reference>
<keyword evidence="3" id="KW-1185">Reference proteome</keyword>
<dbReference type="InterPro" id="IPR007278">
    <property type="entry name" value="DUF397"/>
</dbReference>
<evidence type="ECO:0000259" key="1">
    <source>
        <dbReference type="Pfam" id="PF04149"/>
    </source>
</evidence>
<name>A0A7H0IFE0_9ACTN</name>
<evidence type="ECO:0000313" key="2">
    <source>
        <dbReference type="EMBL" id="QNP71506.1"/>
    </source>
</evidence>
<dbReference type="AlphaFoldDB" id="A0A7H0IFE0"/>
<accession>A0A7H0IFE0</accession>
<protein>
    <submittedName>
        <fullName evidence="2">DUF397 domain-containing protein</fullName>
    </submittedName>
</protein>
<sequence length="104" mass="10905">MTPNTPTWRKSSYSENGGVCVEIEISSPTWQTSSHSENGGACVQVATWTKSSHSDNGGACVEISATPAPVILIRDSKALPHAPTLHIPAPAFTTFLTALKTGTP</sequence>
<dbReference type="Pfam" id="PF04149">
    <property type="entry name" value="DUF397"/>
    <property type="match status" value="2"/>
</dbReference>
<dbReference type="KEGG" id="sroi:IAG44_20115"/>
<dbReference type="EMBL" id="CP060828">
    <property type="protein sequence ID" value="QNP71506.1"/>
    <property type="molecule type" value="Genomic_DNA"/>
</dbReference>
<gene>
    <name evidence="2" type="ORF">IAG44_20115</name>
</gene>
<feature type="domain" description="DUF397" evidence="1">
    <location>
        <begin position="46"/>
        <end position="100"/>
    </location>
</feature>